<evidence type="ECO:0000256" key="1">
    <source>
        <dbReference type="SAM" id="MobiDB-lite"/>
    </source>
</evidence>
<gene>
    <name evidence="3" type="ORF">FA13DRAFT_1714263</name>
</gene>
<sequence>MTMLRPGSGWDSDLTDLESEDGQEIEPSPTSSQRTQHACPQPAEDRSSELHQSSSRHGRTTRQATQKAADEDLGGLKDRDQGVLPPYVQTPTKVRDAYEWMKDDLVEICPDYQRDVVWNETKQINLIDSLFQNYPVPNLVFYVPVLIHKLVRHYKDGDWHRVCIDGKQRLTSIRRFIDGEVGNILEHSFIFKVLTNAPRLASPRSHYRSEGKDPVTKKKRWFRRTDPKQRRTLLPEQLKKTFMRKELTVYDYENLTKNQERMIFQRVQLGTVLTPAERLQAVNGITAALVRDIRVHVCALDVFAAFSEWGGNRGRDFLALAQIVFAVDAGKLPSTQALPEPDKLTQFLEGKVGGDINKLRDGVKHSFNIFARLLSHPIHGRSLSEKEISPVEFVVGVYAISALKEKLTDSDLADALKKIWNNARDKSNGKKKATKSSAGQSYVAMRTFFEKVRDRKVVLESDKSETVKAAYVLWDPTLETNPAPESHTEEEPQSTSRKRPRPAADNDSDGEASSKSKAARKAPVSKKPKLVHRTKREPTPNPADDDEAMASDGSAEIVDSVPKRSVVSGSAARRHIGARPGASAAATRVKGGPTSNTKREAVSTQAVPSTSARASTSAAPLPRPASKPNASRSSSIQSSSVVNTRNTPASSSILPGRISQPRSANATPSTSSVPLPPESSHPAIGASTGNTNPRMERLHTLQQLSKPGSSSSATPPSQYPTQFSPTTKLPTPPKESPAPEESTYRDGERTQASISRVPHHADSVLDTLRAKGGNLMGLRFSKTPSLAEVPTAKIELPTPPLPSKVPDGLASAPPLPSRHPADRQQPQQQSGSAGTGFPFGLPMVALGRKKAESRVWPTPPVSSSNSKDVA</sequence>
<feature type="compositionally biased region" description="Polar residues" evidence="1">
    <location>
        <begin position="861"/>
        <end position="870"/>
    </location>
</feature>
<feature type="compositionally biased region" description="Polar residues" evidence="1">
    <location>
        <begin position="660"/>
        <end position="673"/>
    </location>
</feature>
<feature type="region of interest" description="Disordered" evidence="1">
    <location>
        <begin position="784"/>
        <end position="870"/>
    </location>
</feature>
<evidence type="ECO:0000259" key="2">
    <source>
        <dbReference type="Pfam" id="PF03235"/>
    </source>
</evidence>
<feature type="region of interest" description="Disordered" evidence="1">
    <location>
        <begin position="1"/>
        <end position="88"/>
    </location>
</feature>
<dbReference type="Pfam" id="PF03235">
    <property type="entry name" value="GmrSD_N"/>
    <property type="match status" value="1"/>
</dbReference>
<dbReference type="OrthoDB" id="5419821at2759"/>
<organism evidence="3 4">
    <name type="scientific">Coprinellus micaceus</name>
    <name type="common">Glistening ink-cap mushroom</name>
    <name type="synonym">Coprinus micaceus</name>
    <dbReference type="NCBI Taxonomy" id="71717"/>
    <lineage>
        <taxon>Eukaryota</taxon>
        <taxon>Fungi</taxon>
        <taxon>Dikarya</taxon>
        <taxon>Basidiomycota</taxon>
        <taxon>Agaricomycotina</taxon>
        <taxon>Agaricomycetes</taxon>
        <taxon>Agaricomycetidae</taxon>
        <taxon>Agaricales</taxon>
        <taxon>Agaricineae</taxon>
        <taxon>Psathyrellaceae</taxon>
        <taxon>Coprinellus</taxon>
    </lineage>
</organism>
<comment type="caution">
    <text evidence="3">The sequence shown here is derived from an EMBL/GenBank/DDBJ whole genome shotgun (WGS) entry which is preliminary data.</text>
</comment>
<feature type="compositionally biased region" description="Polar residues" evidence="1">
    <location>
        <begin position="700"/>
        <end position="729"/>
    </location>
</feature>
<proteinExistence type="predicted"/>
<dbReference type="AlphaFoldDB" id="A0A4Y7SUP9"/>
<feature type="compositionally biased region" description="Basic and acidic residues" evidence="1">
    <location>
        <begin position="68"/>
        <end position="81"/>
    </location>
</feature>
<dbReference type="Proteomes" id="UP000298030">
    <property type="component" value="Unassembled WGS sequence"/>
</dbReference>
<dbReference type="PANTHER" id="PTHR39639">
    <property type="entry name" value="CHROMOSOME 16, WHOLE GENOME SHOTGUN SEQUENCE"/>
    <property type="match status" value="1"/>
</dbReference>
<feature type="domain" description="GmrSD restriction endonucleases N-terminal" evidence="2">
    <location>
        <begin position="108"/>
        <end position="277"/>
    </location>
</feature>
<feature type="compositionally biased region" description="Basic residues" evidence="1">
    <location>
        <begin position="517"/>
        <end position="535"/>
    </location>
</feature>
<name>A0A4Y7SUP9_COPMI</name>
<feature type="compositionally biased region" description="Polar residues" evidence="1">
    <location>
        <begin position="28"/>
        <end position="38"/>
    </location>
</feature>
<dbReference type="PANTHER" id="PTHR39639:SF1">
    <property type="entry name" value="DUF262 DOMAIN-CONTAINING PROTEIN"/>
    <property type="match status" value="1"/>
</dbReference>
<feature type="region of interest" description="Disordered" evidence="1">
    <location>
        <begin position="478"/>
        <end position="762"/>
    </location>
</feature>
<keyword evidence="4" id="KW-1185">Reference proteome</keyword>
<dbReference type="EMBL" id="QPFP01000061">
    <property type="protein sequence ID" value="TEB24969.1"/>
    <property type="molecule type" value="Genomic_DNA"/>
</dbReference>
<dbReference type="STRING" id="71717.A0A4Y7SUP9"/>
<evidence type="ECO:0000313" key="3">
    <source>
        <dbReference type="EMBL" id="TEB24969.1"/>
    </source>
</evidence>
<reference evidence="3 4" key="1">
    <citation type="journal article" date="2019" name="Nat. Ecol. Evol.">
        <title>Megaphylogeny resolves global patterns of mushroom evolution.</title>
        <authorList>
            <person name="Varga T."/>
            <person name="Krizsan K."/>
            <person name="Foldi C."/>
            <person name="Dima B."/>
            <person name="Sanchez-Garcia M."/>
            <person name="Sanchez-Ramirez S."/>
            <person name="Szollosi G.J."/>
            <person name="Szarkandi J.G."/>
            <person name="Papp V."/>
            <person name="Albert L."/>
            <person name="Andreopoulos W."/>
            <person name="Angelini C."/>
            <person name="Antonin V."/>
            <person name="Barry K.W."/>
            <person name="Bougher N.L."/>
            <person name="Buchanan P."/>
            <person name="Buyck B."/>
            <person name="Bense V."/>
            <person name="Catcheside P."/>
            <person name="Chovatia M."/>
            <person name="Cooper J."/>
            <person name="Damon W."/>
            <person name="Desjardin D."/>
            <person name="Finy P."/>
            <person name="Geml J."/>
            <person name="Haridas S."/>
            <person name="Hughes K."/>
            <person name="Justo A."/>
            <person name="Karasinski D."/>
            <person name="Kautmanova I."/>
            <person name="Kiss B."/>
            <person name="Kocsube S."/>
            <person name="Kotiranta H."/>
            <person name="LaButti K.M."/>
            <person name="Lechner B.E."/>
            <person name="Liimatainen K."/>
            <person name="Lipzen A."/>
            <person name="Lukacs Z."/>
            <person name="Mihaltcheva S."/>
            <person name="Morgado L.N."/>
            <person name="Niskanen T."/>
            <person name="Noordeloos M.E."/>
            <person name="Ohm R.A."/>
            <person name="Ortiz-Santana B."/>
            <person name="Ovrebo C."/>
            <person name="Racz N."/>
            <person name="Riley R."/>
            <person name="Savchenko A."/>
            <person name="Shiryaev A."/>
            <person name="Soop K."/>
            <person name="Spirin V."/>
            <person name="Szebenyi C."/>
            <person name="Tomsovsky M."/>
            <person name="Tulloss R.E."/>
            <person name="Uehling J."/>
            <person name="Grigoriev I.V."/>
            <person name="Vagvolgyi C."/>
            <person name="Papp T."/>
            <person name="Martin F.M."/>
            <person name="Miettinen O."/>
            <person name="Hibbett D.S."/>
            <person name="Nagy L.G."/>
        </authorList>
    </citation>
    <scope>NUCLEOTIDE SEQUENCE [LARGE SCALE GENOMIC DNA]</scope>
    <source>
        <strain evidence="3 4">FP101781</strain>
    </source>
</reference>
<feature type="compositionally biased region" description="Acidic residues" evidence="1">
    <location>
        <begin position="13"/>
        <end position="24"/>
    </location>
</feature>
<evidence type="ECO:0000313" key="4">
    <source>
        <dbReference type="Proteomes" id="UP000298030"/>
    </source>
</evidence>
<feature type="compositionally biased region" description="Polar residues" evidence="1">
    <location>
        <begin position="641"/>
        <end position="653"/>
    </location>
</feature>
<dbReference type="InterPro" id="IPR004919">
    <property type="entry name" value="GmrSD_N"/>
</dbReference>
<accession>A0A4Y7SUP9</accession>
<protein>
    <recommendedName>
        <fullName evidence="2">GmrSD restriction endonucleases N-terminal domain-containing protein</fullName>
    </recommendedName>
</protein>
<feature type="compositionally biased region" description="Low complexity" evidence="1">
    <location>
        <begin position="608"/>
        <end position="640"/>
    </location>
</feature>